<dbReference type="InterPro" id="IPR000092">
    <property type="entry name" value="Polyprenyl_synt"/>
</dbReference>
<keyword evidence="3 7" id="KW-0808">Transferase</keyword>
<name>A0ABW4PFS0_9ACTN</name>
<dbReference type="EC" id="2.5.1.-" evidence="9"/>
<keyword evidence="10" id="KW-1185">Reference proteome</keyword>
<dbReference type="PANTHER" id="PTHR43281:SF1">
    <property type="entry name" value="FARNESYL DIPHOSPHATE SYNTHASE"/>
    <property type="match status" value="1"/>
</dbReference>
<dbReference type="SFLD" id="SFLDS00005">
    <property type="entry name" value="Isoprenoid_Synthase_Type_I"/>
    <property type="match status" value="1"/>
</dbReference>
<evidence type="ECO:0000313" key="9">
    <source>
        <dbReference type="EMBL" id="MFD1829559.1"/>
    </source>
</evidence>
<dbReference type="SFLD" id="SFLDG01017">
    <property type="entry name" value="Polyprenyl_Transferase_Like"/>
    <property type="match status" value="1"/>
</dbReference>
<dbReference type="InterPro" id="IPR033749">
    <property type="entry name" value="Polyprenyl_synt_CS"/>
</dbReference>
<dbReference type="InterPro" id="IPR008949">
    <property type="entry name" value="Isoprenoid_synthase_dom_sf"/>
</dbReference>
<feature type="compositionally biased region" description="Low complexity" evidence="8">
    <location>
        <begin position="41"/>
        <end position="60"/>
    </location>
</feature>
<evidence type="ECO:0000256" key="3">
    <source>
        <dbReference type="ARBA" id="ARBA00022679"/>
    </source>
</evidence>
<dbReference type="Gene3D" id="1.10.600.10">
    <property type="entry name" value="Farnesyl Diphosphate Synthase"/>
    <property type="match status" value="1"/>
</dbReference>
<reference evidence="10" key="1">
    <citation type="journal article" date="2019" name="Int. J. Syst. Evol. Microbiol.">
        <title>The Global Catalogue of Microorganisms (GCM) 10K type strain sequencing project: providing services to taxonomists for standard genome sequencing and annotation.</title>
        <authorList>
            <consortium name="The Broad Institute Genomics Platform"/>
            <consortium name="The Broad Institute Genome Sequencing Center for Infectious Disease"/>
            <person name="Wu L."/>
            <person name="Ma J."/>
        </authorList>
    </citation>
    <scope>NUCLEOTIDE SEQUENCE [LARGE SCALE GENOMIC DNA]</scope>
    <source>
        <strain evidence="10">CGMCC 4.7455</strain>
    </source>
</reference>
<feature type="compositionally biased region" description="Basic and acidic residues" evidence="8">
    <location>
        <begin position="61"/>
        <end position="71"/>
    </location>
</feature>
<evidence type="ECO:0000256" key="1">
    <source>
        <dbReference type="ARBA" id="ARBA00001946"/>
    </source>
</evidence>
<sequence length="442" mass="46440">MRQQAAEPAVVPATSAPARPAPVPPEQERNGRSAPLPPRLPDGTRGIPPRGPGPRAGSLRPDSDSDHDPDHDLASAVEAVLDGYLTLRREEAARISDRFTADIADRLIDLVRRGGKRLRPAFLWWGWRTGGGRPGDGDAEAVLHAAAALELVQACALVHDDLMDGSPLRRGAPAAHVALAGLHRAAGLDGDPAAFGASAALLAGDLALVWADDLWDEASPSPEARRRTRPVWRAMRTEMVAGQYLDLHGQASGAPSPSSALRVARLKSGLYTVERPLHLGAALADAGPRTTAALRRAGRCAGIAFQLRDDLLGVFGDPDRTGKPAGEDVRRGKPTYLMAVALRLARGRGRRAARDLLDRALGDPVLSAGELERIRAALTDLGARAAVERHIAELTDGALAALEELGGPAGPDGSPARRLAALVRTALGDAAGSRRALHAPTR</sequence>
<evidence type="ECO:0000256" key="4">
    <source>
        <dbReference type="ARBA" id="ARBA00022723"/>
    </source>
</evidence>
<dbReference type="RefSeq" id="WP_380898200.1">
    <property type="nucleotide sequence ID" value="NZ_JBHUFU010000003.1"/>
</dbReference>
<keyword evidence="5" id="KW-0460">Magnesium</keyword>
<comment type="cofactor">
    <cofactor evidence="1">
        <name>Mg(2+)</name>
        <dbReference type="ChEBI" id="CHEBI:18420"/>
    </cofactor>
</comment>
<accession>A0ABW4PFS0</accession>
<dbReference type="GO" id="GO:0016740">
    <property type="term" value="F:transferase activity"/>
    <property type="evidence" value="ECO:0007669"/>
    <property type="project" value="UniProtKB-KW"/>
</dbReference>
<proteinExistence type="inferred from homology"/>
<evidence type="ECO:0000256" key="6">
    <source>
        <dbReference type="ARBA" id="ARBA00023229"/>
    </source>
</evidence>
<dbReference type="Pfam" id="PF00348">
    <property type="entry name" value="polyprenyl_synt"/>
    <property type="match status" value="1"/>
</dbReference>
<dbReference type="PROSITE" id="PS00723">
    <property type="entry name" value="POLYPRENYL_SYNTHASE_1"/>
    <property type="match status" value="1"/>
</dbReference>
<keyword evidence="6" id="KW-0414">Isoprene biosynthesis</keyword>
<feature type="region of interest" description="Disordered" evidence="8">
    <location>
        <begin position="1"/>
        <end position="71"/>
    </location>
</feature>
<evidence type="ECO:0000256" key="2">
    <source>
        <dbReference type="ARBA" id="ARBA00006706"/>
    </source>
</evidence>
<evidence type="ECO:0000313" key="10">
    <source>
        <dbReference type="Proteomes" id="UP001597365"/>
    </source>
</evidence>
<evidence type="ECO:0000256" key="5">
    <source>
        <dbReference type="ARBA" id="ARBA00022842"/>
    </source>
</evidence>
<dbReference type="PANTHER" id="PTHR43281">
    <property type="entry name" value="FARNESYL DIPHOSPHATE SYNTHASE"/>
    <property type="match status" value="1"/>
</dbReference>
<organism evidence="9 10">
    <name type="scientific">Streptomyces desertarenae</name>
    <dbReference type="NCBI Taxonomy" id="2666184"/>
    <lineage>
        <taxon>Bacteria</taxon>
        <taxon>Bacillati</taxon>
        <taxon>Actinomycetota</taxon>
        <taxon>Actinomycetes</taxon>
        <taxon>Kitasatosporales</taxon>
        <taxon>Streptomycetaceae</taxon>
        <taxon>Streptomyces</taxon>
    </lineage>
</organism>
<protein>
    <submittedName>
        <fullName evidence="9">Polyprenyl synthetase family protein</fullName>
        <ecNumber evidence="9">2.5.1.-</ecNumber>
    </submittedName>
</protein>
<evidence type="ECO:0000256" key="7">
    <source>
        <dbReference type="RuleBase" id="RU004466"/>
    </source>
</evidence>
<dbReference type="Proteomes" id="UP001597365">
    <property type="component" value="Unassembled WGS sequence"/>
</dbReference>
<dbReference type="EMBL" id="JBHUFU010000003">
    <property type="protein sequence ID" value="MFD1829559.1"/>
    <property type="molecule type" value="Genomic_DNA"/>
</dbReference>
<dbReference type="SUPFAM" id="SSF48576">
    <property type="entry name" value="Terpenoid synthases"/>
    <property type="match status" value="1"/>
</dbReference>
<comment type="caution">
    <text evidence="9">The sequence shown here is derived from an EMBL/GenBank/DDBJ whole genome shotgun (WGS) entry which is preliminary data.</text>
</comment>
<keyword evidence="4" id="KW-0479">Metal-binding</keyword>
<evidence type="ECO:0000256" key="8">
    <source>
        <dbReference type="SAM" id="MobiDB-lite"/>
    </source>
</evidence>
<gene>
    <name evidence="9" type="ORF">ACFSJS_07775</name>
</gene>
<comment type="similarity">
    <text evidence="2 7">Belongs to the FPP/GGPP synthase family.</text>
</comment>